<organism evidence="3 4">
    <name type="scientific">Ophiocordyceps sinensis</name>
    <dbReference type="NCBI Taxonomy" id="72228"/>
    <lineage>
        <taxon>Eukaryota</taxon>
        <taxon>Fungi</taxon>
        <taxon>Dikarya</taxon>
        <taxon>Ascomycota</taxon>
        <taxon>Pezizomycotina</taxon>
        <taxon>Sordariomycetes</taxon>
        <taxon>Hypocreomycetidae</taxon>
        <taxon>Hypocreales</taxon>
        <taxon>Ophiocordycipitaceae</taxon>
        <taxon>Ophiocordyceps</taxon>
    </lineage>
</organism>
<dbReference type="Proteomes" id="UP000557566">
    <property type="component" value="Unassembled WGS sequence"/>
</dbReference>
<feature type="compositionally biased region" description="Polar residues" evidence="1">
    <location>
        <begin position="31"/>
        <end position="53"/>
    </location>
</feature>
<protein>
    <recommendedName>
        <fullName evidence="2">PD-(D/E)XK nuclease-like domain-containing protein</fullName>
    </recommendedName>
</protein>
<comment type="caution">
    <text evidence="3">The sequence shown here is derived from an EMBL/GenBank/DDBJ whole genome shotgun (WGS) entry which is preliminary data.</text>
</comment>
<dbReference type="EMBL" id="JAAVMX010000008">
    <property type="protein sequence ID" value="KAF4505798.1"/>
    <property type="molecule type" value="Genomic_DNA"/>
</dbReference>
<feature type="compositionally biased region" description="Basic and acidic residues" evidence="1">
    <location>
        <begin position="1"/>
        <end position="12"/>
    </location>
</feature>
<keyword evidence="4" id="KW-1185">Reference proteome</keyword>
<dbReference type="Pfam" id="PF20516">
    <property type="entry name" value="PDDEXK_12"/>
    <property type="match status" value="1"/>
</dbReference>
<evidence type="ECO:0000256" key="1">
    <source>
        <dbReference type="SAM" id="MobiDB-lite"/>
    </source>
</evidence>
<name>A0A8H4LUR0_9HYPO</name>
<dbReference type="OrthoDB" id="4924078at2759"/>
<dbReference type="InterPro" id="IPR046797">
    <property type="entry name" value="PDDEXK_12"/>
</dbReference>
<sequence length="349" mass="39084">MSSKRPREQHDCDDNDVMPIDATPLPHGTRDSSQSVLKSSCPSSSGISRLSPRNQFRNAALQSTGFRRANLDLTRIQDGEDILPRELVPELGLLALPSFAFHADDSPPRYWYPQHNIIDRLLQRAAEVELDDEGESSWNMDVHGPVLQWVLRDRPASGPVEYRYCTAARIVSDFQPHRAPSKMVDFCLIVRPDAHEQAVIDSRCKTRPSLTINHTDWGNLSKHPIALSIDSQEGSLNEALVQIGTWHSSQWRSIIYGSRARGAIEFLPAIIILGHDWLFVATTLDEDLQATTYSSLRLGDTSSVFGIYKLLAALQRLTAWCEAEYWPAFRADMLGLAMTTAEPSRHPGS</sequence>
<reference evidence="3 4" key="1">
    <citation type="journal article" date="2020" name="Genome Biol. Evol.">
        <title>A new high-quality draft genome assembly of the Chinese cordyceps Ophiocordyceps sinensis.</title>
        <authorList>
            <person name="Shu R."/>
            <person name="Zhang J."/>
            <person name="Meng Q."/>
            <person name="Zhang H."/>
            <person name="Zhou G."/>
            <person name="Li M."/>
            <person name="Wu P."/>
            <person name="Zhao Y."/>
            <person name="Chen C."/>
            <person name="Qin Q."/>
        </authorList>
    </citation>
    <scope>NUCLEOTIDE SEQUENCE [LARGE SCALE GENOMIC DNA]</scope>
    <source>
        <strain evidence="3 4">IOZ07</strain>
    </source>
</reference>
<dbReference type="AlphaFoldDB" id="A0A8H4LUR0"/>
<evidence type="ECO:0000259" key="2">
    <source>
        <dbReference type="Pfam" id="PF20516"/>
    </source>
</evidence>
<feature type="domain" description="PD-(D/E)XK nuclease-like" evidence="2">
    <location>
        <begin position="110"/>
        <end position="326"/>
    </location>
</feature>
<gene>
    <name evidence="3" type="ORF">G6O67_007711</name>
</gene>
<evidence type="ECO:0000313" key="4">
    <source>
        <dbReference type="Proteomes" id="UP000557566"/>
    </source>
</evidence>
<proteinExistence type="predicted"/>
<accession>A0A8H4LUR0</accession>
<evidence type="ECO:0000313" key="3">
    <source>
        <dbReference type="EMBL" id="KAF4505798.1"/>
    </source>
</evidence>
<feature type="region of interest" description="Disordered" evidence="1">
    <location>
        <begin position="1"/>
        <end position="53"/>
    </location>
</feature>